<sequence length="86" mass="9875">MKSFESVWLRIVAHEDSEFRQVRGKTFKYKMNGNAIVPNTTNYLIAKSQIERAWERMPVRGPGEISDLIAPSYLFAILADERISGE</sequence>
<keyword evidence="2" id="KW-1185">Reference proteome</keyword>
<name>A0A430JF04_9BACL</name>
<evidence type="ECO:0000313" key="1">
    <source>
        <dbReference type="EMBL" id="RTE09619.1"/>
    </source>
</evidence>
<organism evidence="1 2">
    <name type="scientific">Paenibacillus whitsoniae</name>
    <dbReference type="NCBI Taxonomy" id="2496558"/>
    <lineage>
        <taxon>Bacteria</taxon>
        <taxon>Bacillati</taxon>
        <taxon>Bacillota</taxon>
        <taxon>Bacilli</taxon>
        <taxon>Bacillales</taxon>
        <taxon>Paenibacillaceae</taxon>
        <taxon>Paenibacillus</taxon>
    </lineage>
</organism>
<dbReference type="Proteomes" id="UP000276128">
    <property type="component" value="Unassembled WGS sequence"/>
</dbReference>
<evidence type="ECO:0000313" key="2">
    <source>
        <dbReference type="Proteomes" id="UP000276128"/>
    </source>
</evidence>
<dbReference type="EMBL" id="RXHU01000028">
    <property type="protein sequence ID" value="RTE09619.1"/>
    <property type="molecule type" value="Genomic_DNA"/>
</dbReference>
<proteinExistence type="predicted"/>
<accession>A0A430JF04</accession>
<comment type="caution">
    <text evidence="1">The sequence shown here is derived from an EMBL/GenBank/DDBJ whole genome shotgun (WGS) entry which is preliminary data.</text>
</comment>
<dbReference type="AlphaFoldDB" id="A0A430JF04"/>
<gene>
    <name evidence="1" type="ORF">EJQ19_11195</name>
</gene>
<reference evidence="1 2" key="1">
    <citation type="submission" date="2018-12" db="EMBL/GenBank/DDBJ databases">
        <title>Bacillus ochoae sp. nov., Paenibacillus whitsoniae sp. nov., Paenibacillus spiritus sp. nov. Isolated from the Mars Exploration Rover during spacecraft assembly.</title>
        <authorList>
            <person name="Seuylemezian A."/>
            <person name="Vaishampayan P."/>
        </authorList>
    </citation>
    <scope>NUCLEOTIDE SEQUENCE [LARGE SCALE GENOMIC DNA]</scope>
    <source>
        <strain evidence="1 2">MER 54</strain>
    </source>
</reference>
<protein>
    <submittedName>
        <fullName evidence="1">Uncharacterized protein</fullName>
    </submittedName>
</protein>
<dbReference type="OrthoDB" id="1930924at2"/>
<dbReference type="RefSeq" id="WP_126141310.1">
    <property type="nucleotide sequence ID" value="NZ_RXHU01000028.1"/>
</dbReference>